<gene>
    <name evidence="4" type="ORF">GCK32_008649</name>
    <name evidence="5" type="ORF">GCK32_008729</name>
</gene>
<dbReference type="InterPro" id="IPR018247">
    <property type="entry name" value="EF_Hand_1_Ca_BS"/>
</dbReference>
<dbReference type="PANTHER" id="PTHR23104:SF12">
    <property type="entry name" value="EF-HAND DOMAIN-CONTAINING PROTEIN"/>
    <property type="match status" value="1"/>
</dbReference>
<dbReference type="InterPro" id="IPR052110">
    <property type="entry name" value="MCFD2-like"/>
</dbReference>
<keyword evidence="6" id="KW-1185">Reference proteome</keyword>
<reference evidence="5 6" key="1">
    <citation type="submission" date="2019-10" db="EMBL/GenBank/DDBJ databases">
        <title>Assembly and Annotation for the nematode Trichostrongylus colubriformis.</title>
        <authorList>
            <person name="Martin J."/>
        </authorList>
    </citation>
    <scope>NUCLEOTIDE SEQUENCE [LARGE SCALE GENOMIC DNA]</scope>
    <source>
        <strain evidence="5">G859</strain>
        <tissue evidence="5">Whole worm</tissue>
    </source>
</reference>
<name>A0AAN8FNM4_TRICO</name>
<keyword evidence="1 3" id="KW-0732">Signal</keyword>
<comment type="caution">
    <text evidence="5">The sequence shown here is derived from an EMBL/GenBank/DDBJ whole genome shotgun (WGS) entry which is preliminary data.</text>
</comment>
<evidence type="ECO:0000313" key="6">
    <source>
        <dbReference type="Proteomes" id="UP001331761"/>
    </source>
</evidence>
<dbReference type="PANTHER" id="PTHR23104">
    <property type="entry name" value="MULTIPLE COAGULATION FACTOR DEFICIENCY PROTEIN 2 NEURAL STEM CELL DERIVED NEURONAL SURVIVAL PROTEIN"/>
    <property type="match status" value="1"/>
</dbReference>
<dbReference type="EMBL" id="WIXE01003827">
    <property type="protein sequence ID" value="KAK5983586.1"/>
    <property type="molecule type" value="Genomic_DNA"/>
</dbReference>
<keyword evidence="2" id="KW-0677">Repeat</keyword>
<sequence>MSVTMLWLFPLAAFALISTSIADQAIDKDIVQDEAHLKEHLKNKVETSGPTTAEKQRFRWFWITDLNHDGYLDGIEIMKSLTHSHDHSNKANIIPENAIKRWLTQH</sequence>
<dbReference type="EMBL" id="WIXE01018788">
    <property type="protein sequence ID" value="KAK5970637.1"/>
    <property type="molecule type" value="Genomic_DNA"/>
</dbReference>
<evidence type="ECO:0000256" key="1">
    <source>
        <dbReference type="ARBA" id="ARBA00022729"/>
    </source>
</evidence>
<dbReference type="Proteomes" id="UP001331761">
    <property type="component" value="Unassembled WGS sequence"/>
</dbReference>
<evidence type="ECO:0000256" key="3">
    <source>
        <dbReference type="SAM" id="SignalP"/>
    </source>
</evidence>
<feature type="chain" id="PRO_5044710853" description="EF-hand domain-containing protein" evidence="3">
    <location>
        <begin position="23"/>
        <end position="106"/>
    </location>
</feature>
<evidence type="ECO:0008006" key="7">
    <source>
        <dbReference type="Google" id="ProtNLM"/>
    </source>
</evidence>
<organism evidence="5 6">
    <name type="scientific">Trichostrongylus colubriformis</name>
    <name type="common">Black scour worm</name>
    <dbReference type="NCBI Taxonomy" id="6319"/>
    <lineage>
        <taxon>Eukaryota</taxon>
        <taxon>Metazoa</taxon>
        <taxon>Ecdysozoa</taxon>
        <taxon>Nematoda</taxon>
        <taxon>Chromadorea</taxon>
        <taxon>Rhabditida</taxon>
        <taxon>Rhabditina</taxon>
        <taxon>Rhabditomorpha</taxon>
        <taxon>Strongyloidea</taxon>
        <taxon>Trichostrongylidae</taxon>
        <taxon>Trichostrongylus</taxon>
    </lineage>
</organism>
<feature type="signal peptide" evidence="3">
    <location>
        <begin position="1"/>
        <end position="22"/>
    </location>
</feature>
<proteinExistence type="predicted"/>
<evidence type="ECO:0000256" key="2">
    <source>
        <dbReference type="ARBA" id="ARBA00022737"/>
    </source>
</evidence>
<evidence type="ECO:0000313" key="4">
    <source>
        <dbReference type="EMBL" id="KAK5970637.1"/>
    </source>
</evidence>
<evidence type="ECO:0000313" key="5">
    <source>
        <dbReference type="EMBL" id="KAK5983586.1"/>
    </source>
</evidence>
<accession>A0AAN8FNM4</accession>
<dbReference type="AlphaFoldDB" id="A0AAN8FNM4"/>
<protein>
    <recommendedName>
        <fullName evidence="7">EF-hand domain-containing protein</fullName>
    </recommendedName>
</protein>
<dbReference type="PROSITE" id="PS00018">
    <property type="entry name" value="EF_HAND_1"/>
    <property type="match status" value="1"/>
</dbReference>
<dbReference type="Gene3D" id="1.10.238.10">
    <property type="entry name" value="EF-hand"/>
    <property type="match status" value="1"/>
</dbReference>